<keyword evidence="13" id="KW-1185">Reference proteome</keyword>
<keyword evidence="3 7" id="KW-0133">Cell shape</keyword>
<evidence type="ECO:0000256" key="1">
    <source>
        <dbReference type="ARBA" id="ARBA00005898"/>
    </source>
</evidence>
<keyword evidence="7" id="KW-0547">Nucleotide-binding</keyword>
<feature type="binding site" evidence="7">
    <location>
        <begin position="140"/>
        <end position="141"/>
    </location>
    <ligand>
        <name>UDP-N-acetyl-alpha-D-muramoyl-L-alanyl-D-glutamate</name>
        <dbReference type="ChEBI" id="CHEBI:83900"/>
    </ligand>
</feature>
<dbReference type="Pfam" id="PF02875">
    <property type="entry name" value="Mur_ligase_C"/>
    <property type="match status" value="1"/>
</dbReference>
<dbReference type="SUPFAM" id="SSF63418">
    <property type="entry name" value="MurE/MurF N-terminal domain"/>
    <property type="match status" value="1"/>
</dbReference>
<evidence type="ECO:0000313" key="13">
    <source>
        <dbReference type="Proteomes" id="UP000192917"/>
    </source>
</evidence>
<dbReference type="GO" id="GO:0008765">
    <property type="term" value="F:UDP-N-acetylmuramoylalanyl-D-glutamate-2,6-diaminopimelate ligase activity"/>
    <property type="evidence" value="ECO:0007669"/>
    <property type="project" value="UniProtKB-UniRule"/>
</dbReference>
<keyword evidence="5 7" id="KW-0131">Cell cycle</keyword>
<comment type="catalytic activity">
    <reaction evidence="7">
        <text>UDP-N-acetyl-alpha-D-muramoyl-L-alanyl-D-glutamate + meso-2,6-diaminopimelate + ATP = UDP-N-acetyl-alpha-D-muramoyl-L-alanyl-gamma-D-glutamyl-meso-2,6-diaminopimelate + ADP + phosphate + H(+)</text>
        <dbReference type="Rhea" id="RHEA:23676"/>
        <dbReference type="ChEBI" id="CHEBI:15378"/>
        <dbReference type="ChEBI" id="CHEBI:30616"/>
        <dbReference type="ChEBI" id="CHEBI:43474"/>
        <dbReference type="ChEBI" id="CHEBI:57791"/>
        <dbReference type="ChEBI" id="CHEBI:83900"/>
        <dbReference type="ChEBI" id="CHEBI:83905"/>
        <dbReference type="ChEBI" id="CHEBI:456216"/>
        <dbReference type="EC" id="6.3.2.13"/>
    </reaction>
</comment>
<sequence>MTATVANTEILGLTADSRRVEPGWLFAAIPGTRYDGRDYIDEAVSRGASAVLAPAGTRLKDYGRAIALIEDSQPRRALAQMAATFHGRQPRTIAAVTGTNGKTSVASFTRQLWELLGWPAASLGTLGLVPPRADAPKALTTPDPVELARCLADLETAGFEHLCMEASSHGLDQFRLDGVRLSAAAFTNLSRDHLDYHGTMAGYLAAKKRLFAELLPEGGTAVLNADVPEFEELGALCRGRGQRVIAYGRDGADLRLKALAPESGRLVLTLEVLGKEVTVALPVAGTFQAWNALAALGLVLAEPAVAPCQAVAALEKLSGVPGRVELVGSTPAGGLVYVDYAHTPDAIETVLKAVRPHTAGRLLVVFGAGGDRDPGKRPLMGEAAVANADLAIVTDDNPRSEPPAAIRAQVLVAAPGALEVGDRRKAIEQAVALLEPGDALVIAGKGHEAGQIVGDRVLPFDDRLVAADAIARLGSGAPTGGRA</sequence>
<comment type="subcellular location">
    <subcellularLocation>
        <location evidence="7 8">Cytoplasm</location>
    </subcellularLocation>
</comment>
<dbReference type="GO" id="GO:0008360">
    <property type="term" value="P:regulation of cell shape"/>
    <property type="evidence" value="ECO:0007669"/>
    <property type="project" value="UniProtKB-KW"/>
</dbReference>
<dbReference type="GO" id="GO:0005737">
    <property type="term" value="C:cytoplasm"/>
    <property type="evidence" value="ECO:0007669"/>
    <property type="project" value="UniProtKB-SubCell"/>
</dbReference>
<evidence type="ECO:0000259" key="9">
    <source>
        <dbReference type="Pfam" id="PF01225"/>
    </source>
</evidence>
<dbReference type="PANTHER" id="PTHR23135">
    <property type="entry name" value="MUR LIGASE FAMILY MEMBER"/>
    <property type="match status" value="1"/>
</dbReference>
<feature type="binding site" evidence="7">
    <location>
        <begin position="396"/>
        <end position="399"/>
    </location>
    <ligand>
        <name>meso-2,6-diaminopimelate</name>
        <dbReference type="ChEBI" id="CHEBI:57791"/>
    </ligand>
</feature>
<dbReference type="RefSeq" id="WP_218822952.1">
    <property type="nucleotide sequence ID" value="NZ_FWZX01000030.1"/>
</dbReference>
<evidence type="ECO:0000256" key="4">
    <source>
        <dbReference type="ARBA" id="ARBA00022984"/>
    </source>
</evidence>
<evidence type="ECO:0000256" key="3">
    <source>
        <dbReference type="ARBA" id="ARBA00022960"/>
    </source>
</evidence>
<dbReference type="Pfam" id="PF08245">
    <property type="entry name" value="Mur_ligase_M"/>
    <property type="match status" value="1"/>
</dbReference>
<dbReference type="NCBIfam" id="TIGR01085">
    <property type="entry name" value="murE"/>
    <property type="match status" value="1"/>
</dbReference>
<feature type="domain" description="Mur ligase N-terminal catalytic" evidence="9">
    <location>
        <begin position="10"/>
        <end position="85"/>
    </location>
</feature>
<comment type="pathway">
    <text evidence="7 8">Cell wall biogenesis; peptidoglycan biosynthesis.</text>
</comment>
<proteinExistence type="inferred from homology"/>
<feature type="binding site" evidence="7">
    <location>
        <position position="448"/>
    </location>
    <ligand>
        <name>meso-2,6-diaminopimelate</name>
        <dbReference type="ChEBI" id="CHEBI:57791"/>
    </ligand>
</feature>
<dbReference type="SUPFAM" id="SSF53623">
    <property type="entry name" value="MurD-like peptide ligases, catalytic domain"/>
    <property type="match status" value="1"/>
</dbReference>
<feature type="binding site" evidence="7">
    <location>
        <position position="175"/>
    </location>
    <ligand>
        <name>UDP-N-acetyl-alpha-D-muramoyl-L-alanyl-D-glutamate</name>
        <dbReference type="ChEBI" id="CHEBI:83900"/>
    </ligand>
</feature>
<feature type="binding site" evidence="7">
    <location>
        <position position="167"/>
    </location>
    <ligand>
        <name>UDP-N-acetyl-alpha-D-muramoyl-L-alanyl-D-glutamate</name>
        <dbReference type="ChEBI" id="CHEBI:83900"/>
    </ligand>
</feature>
<dbReference type="Gene3D" id="3.40.1390.10">
    <property type="entry name" value="MurE/MurF, N-terminal domain"/>
    <property type="match status" value="1"/>
</dbReference>
<keyword evidence="7 12" id="KW-0436">Ligase</keyword>
<comment type="similarity">
    <text evidence="1 7">Belongs to the MurCDEF family. MurE subfamily.</text>
</comment>
<comment type="caution">
    <text evidence="7">Lacks conserved residue(s) required for the propagation of feature annotation.</text>
</comment>
<keyword evidence="7" id="KW-0460">Magnesium</keyword>
<dbReference type="NCBIfam" id="NF001124">
    <property type="entry name" value="PRK00139.1-2"/>
    <property type="match status" value="1"/>
</dbReference>
<dbReference type="GO" id="GO:0009252">
    <property type="term" value="P:peptidoglycan biosynthetic process"/>
    <property type="evidence" value="ECO:0007669"/>
    <property type="project" value="UniProtKB-UniRule"/>
</dbReference>
<comment type="cofactor">
    <cofactor evidence="7">
        <name>Mg(2+)</name>
        <dbReference type="ChEBI" id="CHEBI:18420"/>
    </cofactor>
</comment>
<keyword evidence="7" id="KW-0067">ATP-binding</keyword>
<keyword evidence="6 7" id="KW-0961">Cell wall biogenesis/degradation</keyword>
<dbReference type="Pfam" id="PF01225">
    <property type="entry name" value="Mur_ligase"/>
    <property type="match status" value="1"/>
</dbReference>
<dbReference type="Gene3D" id="3.40.1190.10">
    <property type="entry name" value="Mur-like, catalytic domain"/>
    <property type="match status" value="1"/>
</dbReference>
<dbReference type="InterPro" id="IPR013221">
    <property type="entry name" value="Mur_ligase_cen"/>
</dbReference>
<gene>
    <name evidence="7" type="primary">murE</name>
    <name evidence="12" type="ORF">SAMN05428998_13011</name>
</gene>
<feature type="binding site" evidence="7">
    <location>
        <position position="444"/>
    </location>
    <ligand>
        <name>meso-2,6-diaminopimelate</name>
        <dbReference type="ChEBI" id="CHEBI:57791"/>
    </ligand>
</feature>
<dbReference type="InterPro" id="IPR036615">
    <property type="entry name" value="Mur_ligase_C_dom_sf"/>
</dbReference>
<feature type="domain" description="Mur ligase C-terminal" evidence="10">
    <location>
        <begin position="322"/>
        <end position="446"/>
    </location>
</feature>
<evidence type="ECO:0000259" key="10">
    <source>
        <dbReference type="Pfam" id="PF02875"/>
    </source>
</evidence>
<evidence type="ECO:0000256" key="6">
    <source>
        <dbReference type="ARBA" id="ARBA00023316"/>
    </source>
</evidence>
<keyword evidence="7" id="KW-0963">Cytoplasm</keyword>
<feature type="binding site" evidence="7">
    <location>
        <begin position="98"/>
        <end position="104"/>
    </location>
    <ligand>
        <name>ATP</name>
        <dbReference type="ChEBI" id="CHEBI:30616"/>
    </ligand>
</feature>
<evidence type="ECO:0000259" key="11">
    <source>
        <dbReference type="Pfam" id="PF08245"/>
    </source>
</evidence>
<name>A0A1Y6CR20_9PROT</name>
<dbReference type="GO" id="GO:0000287">
    <property type="term" value="F:magnesium ion binding"/>
    <property type="evidence" value="ECO:0007669"/>
    <property type="project" value="UniProtKB-UniRule"/>
</dbReference>
<dbReference type="AlphaFoldDB" id="A0A1Y6CR20"/>
<dbReference type="InterPro" id="IPR036565">
    <property type="entry name" value="Mur-like_cat_sf"/>
</dbReference>
<dbReference type="Proteomes" id="UP000192917">
    <property type="component" value="Unassembled WGS sequence"/>
</dbReference>
<dbReference type="HAMAP" id="MF_00208">
    <property type="entry name" value="MurE"/>
    <property type="match status" value="1"/>
</dbReference>
<dbReference type="GO" id="GO:0071555">
    <property type="term" value="P:cell wall organization"/>
    <property type="evidence" value="ECO:0007669"/>
    <property type="project" value="UniProtKB-KW"/>
</dbReference>
<protein>
    <recommendedName>
        <fullName evidence="7">UDP-N-acetylmuramoyl-L-alanyl-D-glutamate--2,6-diaminopimelate ligase</fullName>
        <ecNumber evidence="7">6.3.2.13</ecNumber>
    </recommendedName>
    <alternativeName>
        <fullName evidence="7">Meso-A2pm-adding enzyme</fullName>
    </alternativeName>
    <alternativeName>
        <fullName evidence="7">Meso-diaminopimelate-adding enzyme</fullName>
    </alternativeName>
    <alternativeName>
        <fullName evidence="7">UDP-MurNAc-L-Ala-D-Glu:meso-diaminopimelate ligase</fullName>
    </alternativeName>
    <alternativeName>
        <fullName evidence="7">UDP-MurNAc-tripeptide synthetase</fullName>
    </alternativeName>
    <alternativeName>
        <fullName evidence="7">UDP-N-acetylmuramyl-tripeptide synthetase</fullName>
    </alternativeName>
</protein>
<comment type="function">
    <text evidence="7">Catalyzes the addition of meso-diaminopimelic acid to the nucleotide precursor UDP-N-acetylmuramoyl-L-alanyl-D-glutamate (UMAG) in the biosynthesis of bacterial cell-wall peptidoglycan.</text>
</comment>
<evidence type="ECO:0000256" key="8">
    <source>
        <dbReference type="RuleBase" id="RU004135"/>
    </source>
</evidence>
<comment type="PTM">
    <text evidence="7">Carboxylation is probably crucial for Mg(2+) binding and, consequently, for the gamma-phosphate positioning of ATP.</text>
</comment>
<dbReference type="PANTHER" id="PTHR23135:SF4">
    <property type="entry name" value="UDP-N-ACETYLMURAMOYL-L-ALANYL-D-GLUTAMATE--2,6-DIAMINOPIMELATE LIGASE MURE HOMOLOG, CHLOROPLASTIC"/>
    <property type="match status" value="1"/>
</dbReference>
<evidence type="ECO:0000256" key="7">
    <source>
        <dbReference type="HAMAP-Rule" id="MF_00208"/>
    </source>
</evidence>
<feature type="binding site" evidence="7">
    <location>
        <position position="372"/>
    </location>
    <ligand>
        <name>meso-2,6-diaminopimelate</name>
        <dbReference type="ChEBI" id="CHEBI:57791"/>
    </ligand>
</feature>
<dbReference type="InterPro" id="IPR005761">
    <property type="entry name" value="UDP-N-AcMur-Glu-dNH2Pim_ligase"/>
</dbReference>
<dbReference type="STRING" id="560819.SAMN05428998_13011"/>
<evidence type="ECO:0000256" key="5">
    <source>
        <dbReference type="ARBA" id="ARBA00023306"/>
    </source>
</evidence>
<feature type="short sequence motif" description="Meso-diaminopimelate recognition motif" evidence="7">
    <location>
        <begin position="396"/>
        <end position="399"/>
    </location>
</feature>
<feature type="modified residue" description="N6-carboxylysine" evidence="7">
    <location>
        <position position="207"/>
    </location>
</feature>
<dbReference type="EMBL" id="FWZX01000030">
    <property type="protein sequence ID" value="SMF71003.1"/>
    <property type="molecule type" value="Genomic_DNA"/>
</dbReference>
<dbReference type="GO" id="GO:0051301">
    <property type="term" value="P:cell division"/>
    <property type="evidence" value="ECO:0007669"/>
    <property type="project" value="UniProtKB-KW"/>
</dbReference>
<dbReference type="EC" id="6.3.2.13" evidence="7"/>
<keyword evidence="2 7" id="KW-0132">Cell division</keyword>
<reference evidence="12 13" key="1">
    <citation type="submission" date="2017-04" db="EMBL/GenBank/DDBJ databases">
        <authorList>
            <person name="Afonso C.L."/>
            <person name="Miller P.J."/>
            <person name="Scott M.A."/>
            <person name="Spackman E."/>
            <person name="Goraichik I."/>
            <person name="Dimitrov K.M."/>
            <person name="Suarez D.L."/>
            <person name="Swayne D.E."/>
        </authorList>
    </citation>
    <scope>NUCLEOTIDE SEQUENCE [LARGE SCALE GENOMIC DNA]</scope>
    <source>
        <strain evidence="12 13">USBA 355</strain>
    </source>
</reference>
<dbReference type="InterPro" id="IPR035911">
    <property type="entry name" value="MurE/MurF_N"/>
</dbReference>
<dbReference type="Gene3D" id="3.90.190.20">
    <property type="entry name" value="Mur ligase, C-terminal domain"/>
    <property type="match status" value="1"/>
</dbReference>
<accession>A0A1Y6CR20</accession>
<dbReference type="InterPro" id="IPR000713">
    <property type="entry name" value="Mur_ligase_N"/>
</dbReference>
<evidence type="ECO:0000256" key="2">
    <source>
        <dbReference type="ARBA" id="ARBA00022618"/>
    </source>
</evidence>
<dbReference type="NCBIfam" id="NF001126">
    <property type="entry name" value="PRK00139.1-4"/>
    <property type="match status" value="1"/>
</dbReference>
<dbReference type="InterPro" id="IPR004101">
    <property type="entry name" value="Mur_ligase_C"/>
</dbReference>
<feature type="domain" description="Mur ligase central" evidence="11">
    <location>
        <begin position="96"/>
        <end position="298"/>
    </location>
</feature>
<evidence type="ECO:0000313" key="12">
    <source>
        <dbReference type="EMBL" id="SMF71003.1"/>
    </source>
</evidence>
<dbReference type="UniPathway" id="UPA00219"/>
<organism evidence="12 13">
    <name type="scientific">Tistlia consotensis USBA 355</name>
    <dbReference type="NCBI Taxonomy" id="560819"/>
    <lineage>
        <taxon>Bacteria</taxon>
        <taxon>Pseudomonadati</taxon>
        <taxon>Pseudomonadota</taxon>
        <taxon>Alphaproteobacteria</taxon>
        <taxon>Rhodospirillales</taxon>
        <taxon>Rhodovibrionaceae</taxon>
        <taxon>Tistlia</taxon>
    </lineage>
</organism>
<keyword evidence="4 7" id="KW-0573">Peptidoglycan synthesis</keyword>
<feature type="binding site" evidence="7">
    <location>
        <position position="17"/>
    </location>
    <ligand>
        <name>UDP-N-acetyl-alpha-D-muramoyl-L-alanyl-D-glutamate</name>
        <dbReference type="ChEBI" id="CHEBI:83900"/>
    </ligand>
</feature>
<dbReference type="GO" id="GO:0005524">
    <property type="term" value="F:ATP binding"/>
    <property type="evidence" value="ECO:0007669"/>
    <property type="project" value="UniProtKB-UniRule"/>
</dbReference>
<feature type="binding site" evidence="7">
    <location>
        <position position="173"/>
    </location>
    <ligand>
        <name>UDP-N-acetyl-alpha-D-muramoyl-L-alanyl-D-glutamate</name>
        <dbReference type="ChEBI" id="CHEBI:83900"/>
    </ligand>
</feature>
<dbReference type="SUPFAM" id="SSF53244">
    <property type="entry name" value="MurD-like peptide ligases, peptide-binding domain"/>
    <property type="match status" value="1"/>
</dbReference>